<evidence type="ECO:0000313" key="1">
    <source>
        <dbReference type="EMBL" id="KAK1865002.1"/>
    </source>
</evidence>
<dbReference type="EMBL" id="CM020619">
    <property type="protein sequence ID" value="KAK1865002.1"/>
    <property type="molecule type" value="Genomic_DNA"/>
</dbReference>
<sequence length="225" mass="23183">MLIVHIALQAGLLPSQQVVDRRIVDMKVADQVERDTLCSVMQRVASLTESDGKTKDFVALARNARRSKPGLGERLDFDEIEPRGVKASAVERFTGQDRKVGGTGISIVITRSATAAQALEAVISADLGGADVIASRAAPRSSRTATAAKALAADTSADAGVGDVVAPRAVQRSTGTATAAKTLAADTSAELGDGDVVALLPASPSTWTATAAKALAADTSAVFWW</sequence>
<evidence type="ECO:0000313" key="2">
    <source>
        <dbReference type="Proteomes" id="UP000798662"/>
    </source>
</evidence>
<reference evidence="1" key="1">
    <citation type="submission" date="2019-11" db="EMBL/GenBank/DDBJ databases">
        <title>Nori genome reveals adaptations in red seaweeds to the harsh intertidal environment.</title>
        <authorList>
            <person name="Wang D."/>
            <person name="Mao Y."/>
        </authorList>
    </citation>
    <scope>NUCLEOTIDE SEQUENCE</scope>
    <source>
        <tissue evidence="1">Gametophyte</tissue>
    </source>
</reference>
<accession>A0ACC3C5C6</accession>
<proteinExistence type="predicted"/>
<keyword evidence="2" id="KW-1185">Reference proteome</keyword>
<protein>
    <submittedName>
        <fullName evidence="1">Uncharacterized protein</fullName>
    </submittedName>
</protein>
<name>A0ACC3C5C6_PYRYE</name>
<gene>
    <name evidence="1" type="ORF">I4F81_007538</name>
</gene>
<comment type="caution">
    <text evidence="1">The sequence shown here is derived from an EMBL/GenBank/DDBJ whole genome shotgun (WGS) entry which is preliminary data.</text>
</comment>
<dbReference type="Proteomes" id="UP000798662">
    <property type="component" value="Chromosome 2"/>
</dbReference>
<organism evidence="1 2">
    <name type="scientific">Pyropia yezoensis</name>
    <name type="common">Susabi-nori</name>
    <name type="synonym">Porphyra yezoensis</name>
    <dbReference type="NCBI Taxonomy" id="2788"/>
    <lineage>
        <taxon>Eukaryota</taxon>
        <taxon>Rhodophyta</taxon>
        <taxon>Bangiophyceae</taxon>
        <taxon>Bangiales</taxon>
        <taxon>Bangiaceae</taxon>
        <taxon>Pyropia</taxon>
    </lineage>
</organism>